<dbReference type="EMBL" id="CP028475">
    <property type="protein sequence ID" value="AVW90767.1"/>
    <property type="molecule type" value="Genomic_DNA"/>
</dbReference>
<sequence>MSLMTDKGGFDWPALMRLGIRGLGLKPDEFWRLTPAELLLMLGTGSGTAPMGRTRLDELAKAFPDEGVMKGQDDG</sequence>
<name>A0A2R4M0X1_9RHOB</name>
<dbReference type="KEGG" id="cbak:DA792_06405"/>
<evidence type="ECO:0000313" key="1">
    <source>
        <dbReference type="EMBL" id="AVW90767.1"/>
    </source>
</evidence>
<dbReference type="Proteomes" id="UP000241447">
    <property type="component" value="Chromosome"/>
</dbReference>
<reference evidence="1 2" key="1">
    <citation type="submission" date="2018-03" db="EMBL/GenBank/DDBJ databases">
        <title>The Complete Genome of Celeribacter baekdonensis strain LH4, a Thiosulfate-Oxidizing Alphaproteobacterium Isolated from Gulf of Mexico Continental Slope Sediments.</title>
        <authorList>
            <person name="Flood B.E."/>
            <person name="Bailey J.V."/>
            <person name="Leprich D."/>
        </authorList>
    </citation>
    <scope>NUCLEOTIDE SEQUENCE [LARGE SCALE GENOMIC DNA]</scope>
    <source>
        <strain evidence="1 2">LH4</strain>
    </source>
</reference>
<dbReference type="InterPro" id="IPR011739">
    <property type="entry name" value="GTA_rcc01693"/>
</dbReference>
<protein>
    <recommendedName>
        <fullName evidence="3">Phage tail assembly chaperone</fullName>
    </recommendedName>
</protein>
<dbReference type="AlphaFoldDB" id="A0A2R4M0X1"/>
<dbReference type="Pfam" id="PF09550">
    <property type="entry name" value="Phage_TAC_6"/>
    <property type="match status" value="1"/>
</dbReference>
<proteinExistence type="predicted"/>
<gene>
    <name evidence="1" type="ORF">DA792_06405</name>
</gene>
<evidence type="ECO:0008006" key="3">
    <source>
        <dbReference type="Google" id="ProtNLM"/>
    </source>
</evidence>
<dbReference type="InterPro" id="IPR019056">
    <property type="entry name" value="Phage_TAC_6"/>
</dbReference>
<dbReference type="RefSeq" id="WP_107719125.1">
    <property type="nucleotide sequence ID" value="NZ_CAXBOP010000001.1"/>
</dbReference>
<evidence type="ECO:0000313" key="2">
    <source>
        <dbReference type="Proteomes" id="UP000241447"/>
    </source>
</evidence>
<organism evidence="1 2">
    <name type="scientific">Celeribacter baekdonensis</name>
    <dbReference type="NCBI Taxonomy" id="875171"/>
    <lineage>
        <taxon>Bacteria</taxon>
        <taxon>Pseudomonadati</taxon>
        <taxon>Pseudomonadota</taxon>
        <taxon>Alphaproteobacteria</taxon>
        <taxon>Rhodobacterales</taxon>
        <taxon>Roseobacteraceae</taxon>
        <taxon>Celeribacter</taxon>
    </lineage>
</organism>
<accession>A0A2R4M0X1</accession>
<dbReference type="NCBIfam" id="TIGR02216">
    <property type="entry name" value="phage_TIGR02216"/>
    <property type="match status" value="1"/>
</dbReference>
<dbReference type="OrthoDB" id="7582980at2"/>